<proteinExistence type="predicted"/>
<sequence length="228" mass="24298">MDQGTTGPERTFAALPAARGRAFARSWWGQAWLKALEDTALDGAQVKLGRQHARAGAVGAVSVRPGRITAVVQDRDHTRHRSDVLLQQLSEADWDRLLDLVADRAGHIAALLDRDMPPVLVEDAAAAGIELLPGIGDLESECSCGAWDHCAHSTALCYQVARLLDQDPFVLLLLRGRGEQELLDELQARSAARAELPADGDAGAERPGAGVPAAEAYAARDILPPLPA</sequence>
<dbReference type="AlphaFoldDB" id="A0A371PZQ3"/>
<evidence type="ECO:0000313" key="2">
    <source>
        <dbReference type="Proteomes" id="UP000262477"/>
    </source>
</evidence>
<keyword evidence="1" id="KW-0347">Helicase</keyword>
<keyword evidence="1" id="KW-0067">ATP-binding</keyword>
<dbReference type="EMBL" id="QUAC01000192">
    <property type="protein sequence ID" value="REK87967.1"/>
    <property type="molecule type" value="Genomic_DNA"/>
</dbReference>
<accession>A0A371PZQ3</accession>
<dbReference type="PANTHER" id="PTHR38133">
    <property type="entry name" value="SLR1429 PROTEIN"/>
    <property type="match status" value="1"/>
</dbReference>
<protein>
    <submittedName>
        <fullName evidence="1">SWF or SNF family helicase</fullName>
    </submittedName>
</protein>
<evidence type="ECO:0000313" key="1">
    <source>
        <dbReference type="EMBL" id="REK87967.1"/>
    </source>
</evidence>
<organism evidence="1 2">
    <name type="scientific">Streptomyces inhibens</name>
    <dbReference type="NCBI Taxonomy" id="2293571"/>
    <lineage>
        <taxon>Bacteria</taxon>
        <taxon>Bacillati</taxon>
        <taxon>Actinomycetota</taxon>
        <taxon>Actinomycetes</taxon>
        <taxon>Kitasatosporales</taxon>
        <taxon>Streptomycetaceae</taxon>
        <taxon>Streptomyces</taxon>
    </lineage>
</organism>
<feature type="non-terminal residue" evidence="1">
    <location>
        <position position="228"/>
    </location>
</feature>
<keyword evidence="1" id="KW-0547">Nucleotide-binding</keyword>
<reference evidence="1 2" key="1">
    <citation type="submission" date="2018-08" db="EMBL/GenBank/DDBJ databases">
        <title>Streptomyces NEAU-D10 sp. nov., a novel Actinomycete isolated from soil.</title>
        <authorList>
            <person name="Jin L."/>
        </authorList>
    </citation>
    <scope>NUCLEOTIDE SEQUENCE [LARGE SCALE GENOMIC DNA]</scope>
    <source>
        <strain evidence="1 2">NEAU-D10</strain>
    </source>
</reference>
<dbReference type="GO" id="GO:0004386">
    <property type="term" value="F:helicase activity"/>
    <property type="evidence" value="ECO:0007669"/>
    <property type="project" value="UniProtKB-KW"/>
</dbReference>
<gene>
    <name evidence="1" type="ORF">DY245_23845</name>
</gene>
<dbReference type="Proteomes" id="UP000262477">
    <property type="component" value="Unassembled WGS sequence"/>
</dbReference>
<name>A0A371PZQ3_STRIH</name>
<comment type="caution">
    <text evidence="1">The sequence shown here is derived from an EMBL/GenBank/DDBJ whole genome shotgun (WGS) entry which is preliminary data.</text>
</comment>
<keyword evidence="2" id="KW-1185">Reference proteome</keyword>
<dbReference type="PANTHER" id="PTHR38133:SF1">
    <property type="entry name" value="SLR1429 PROTEIN"/>
    <property type="match status" value="1"/>
</dbReference>
<keyword evidence="1" id="KW-0378">Hydrolase</keyword>